<evidence type="ECO:0000313" key="2">
    <source>
        <dbReference type="EMBL" id="KIK37444.1"/>
    </source>
</evidence>
<dbReference type="InParanoid" id="A0A0D0AH47"/>
<evidence type="ECO:0000256" key="1">
    <source>
        <dbReference type="SAM" id="MobiDB-lite"/>
    </source>
</evidence>
<organism evidence="2 3">
    <name type="scientific">Suillus luteus UH-Slu-Lm8-n1</name>
    <dbReference type="NCBI Taxonomy" id="930992"/>
    <lineage>
        <taxon>Eukaryota</taxon>
        <taxon>Fungi</taxon>
        <taxon>Dikarya</taxon>
        <taxon>Basidiomycota</taxon>
        <taxon>Agaricomycotina</taxon>
        <taxon>Agaricomycetes</taxon>
        <taxon>Agaricomycetidae</taxon>
        <taxon>Boletales</taxon>
        <taxon>Suillineae</taxon>
        <taxon>Suillaceae</taxon>
        <taxon>Suillus</taxon>
    </lineage>
</organism>
<dbReference type="OrthoDB" id="2690201at2759"/>
<dbReference type="HOGENOM" id="CLU_1928991_0_0_1"/>
<dbReference type="AlphaFoldDB" id="A0A0D0AH47"/>
<evidence type="ECO:0000313" key="3">
    <source>
        <dbReference type="Proteomes" id="UP000054485"/>
    </source>
</evidence>
<name>A0A0D0AH47_9AGAM</name>
<reference evidence="3" key="2">
    <citation type="submission" date="2015-01" db="EMBL/GenBank/DDBJ databases">
        <title>Evolutionary Origins and Diversification of the Mycorrhizal Mutualists.</title>
        <authorList>
            <consortium name="DOE Joint Genome Institute"/>
            <consortium name="Mycorrhizal Genomics Consortium"/>
            <person name="Kohler A."/>
            <person name="Kuo A."/>
            <person name="Nagy L.G."/>
            <person name="Floudas D."/>
            <person name="Copeland A."/>
            <person name="Barry K.W."/>
            <person name="Cichocki N."/>
            <person name="Veneault-Fourrey C."/>
            <person name="LaButti K."/>
            <person name="Lindquist E.A."/>
            <person name="Lipzen A."/>
            <person name="Lundell T."/>
            <person name="Morin E."/>
            <person name="Murat C."/>
            <person name="Riley R."/>
            <person name="Ohm R."/>
            <person name="Sun H."/>
            <person name="Tunlid A."/>
            <person name="Henrissat B."/>
            <person name="Grigoriev I.V."/>
            <person name="Hibbett D.S."/>
            <person name="Martin F."/>
        </authorList>
    </citation>
    <scope>NUCLEOTIDE SEQUENCE [LARGE SCALE GENOMIC DNA]</scope>
    <source>
        <strain evidence="3">UH-Slu-Lm8-n1</strain>
    </source>
</reference>
<feature type="region of interest" description="Disordered" evidence="1">
    <location>
        <begin position="1"/>
        <end position="36"/>
    </location>
</feature>
<dbReference type="EMBL" id="KN835450">
    <property type="protein sequence ID" value="KIK37444.1"/>
    <property type="molecule type" value="Genomic_DNA"/>
</dbReference>
<protein>
    <submittedName>
        <fullName evidence="2">Uncharacterized protein</fullName>
    </submittedName>
</protein>
<keyword evidence="3" id="KW-1185">Reference proteome</keyword>
<proteinExistence type="predicted"/>
<dbReference type="Proteomes" id="UP000054485">
    <property type="component" value="Unassembled WGS sequence"/>
</dbReference>
<feature type="compositionally biased region" description="Low complexity" evidence="1">
    <location>
        <begin position="22"/>
        <end position="32"/>
    </location>
</feature>
<reference evidence="2 3" key="1">
    <citation type="submission" date="2014-04" db="EMBL/GenBank/DDBJ databases">
        <authorList>
            <consortium name="DOE Joint Genome Institute"/>
            <person name="Kuo A."/>
            <person name="Ruytinx J."/>
            <person name="Rineau F."/>
            <person name="Colpaert J."/>
            <person name="Kohler A."/>
            <person name="Nagy L.G."/>
            <person name="Floudas D."/>
            <person name="Copeland A."/>
            <person name="Barry K.W."/>
            <person name="Cichocki N."/>
            <person name="Veneault-Fourrey C."/>
            <person name="LaButti K."/>
            <person name="Lindquist E.A."/>
            <person name="Lipzen A."/>
            <person name="Lundell T."/>
            <person name="Morin E."/>
            <person name="Murat C."/>
            <person name="Sun H."/>
            <person name="Tunlid A."/>
            <person name="Henrissat B."/>
            <person name="Grigoriev I.V."/>
            <person name="Hibbett D.S."/>
            <person name="Martin F."/>
            <person name="Nordberg H.P."/>
            <person name="Cantor M.N."/>
            <person name="Hua S.X."/>
        </authorList>
    </citation>
    <scope>NUCLEOTIDE SEQUENCE [LARGE SCALE GENOMIC DNA]</scope>
    <source>
        <strain evidence="2 3">UH-Slu-Lm8-n1</strain>
    </source>
</reference>
<sequence length="131" mass="14257">MSIDALDDIYLGPDEDLDSDSESSTGLDGLGEIPAQSYPVQADDLPLFNDPDLYLRPEDEIPAQSYLVGADDLPLFNNLDLYLGPKDDLIEFDDPPAVPDSPTTLNVLTPDPQVVTPAAPEAPLNCEFNYF</sequence>
<gene>
    <name evidence="2" type="ORF">CY34DRAFT_15693</name>
</gene>
<accession>A0A0D0AH47</accession>